<dbReference type="InterPro" id="IPR051609">
    <property type="entry name" value="NmrA/Isoflavone_reductase-like"/>
</dbReference>
<feature type="domain" description="NmrA-like" evidence="3">
    <location>
        <begin position="4"/>
        <end position="238"/>
    </location>
</feature>
<keyword evidence="5" id="KW-1185">Reference proteome</keyword>
<protein>
    <recommendedName>
        <fullName evidence="3">NmrA-like domain-containing protein</fullName>
    </recommendedName>
</protein>
<dbReference type="SUPFAM" id="SSF51735">
    <property type="entry name" value="NAD(P)-binding Rossmann-fold domains"/>
    <property type="match status" value="1"/>
</dbReference>
<dbReference type="Proteomes" id="UP001274830">
    <property type="component" value="Unassembled WGS sequence"/>
</dbReference>
<dbReference type="EMBL" id="JAUTXT010000061">
    <property type="protein sequence ID" value="KAK3670202.1"/>
    <property type="molecule type" value="Genomic_DNA"/>
</dbReference>
<comment type="caution">
    <text evidence="4">The sequence shown here is derived from an EMBL/GenBank/DDBJ whole genome shotgun (WGS) entry which is preliminary data.</text>
</comment>
<evidence type="ECO:0000259" key="3">
    <source>
        <dbReference type="Pfam" id="PF05368"/>
    </source>
</evidence>
<keyword evidence="1" id="KW-0521">NADP</keyword>
<dbReference type="GO" id="GO:0016491">
    <property type="term" value="F:oxidoreductase activity"/>
    <property type="evidence" value="ECO:0007669"/>
    <property type="project" value="UniProtKB-KW"/>
</dbReference>
<keyword evidence="2" id="KW-0560">Oxidoreductase</keyword>
<dbReference type="Gene3D" id="3.90.25.10">
    <property type="entry name" value="UDP-galactose 4-epimerase, domain 1"/>
    <property type="match status" value="1"/>
</dbReference>
<evidence type="ECO:0000313" key="5">
    <source>
        <dbReference type="Proteomes" id="UP001274830"/>
    </source>
</evidence>
<dbReference type="InterPro" id="IPR045312">
    <property type="entry name" value="PCBER-like"/>
</dbReference>
<proteinExistence type="predicted"/>
<sequence>MVLSKVVLIGASGTLGTEILRALTADTAFEVTLLARPDSKACFPEHVRVLRPEQTHDNLVQAFIGQDAIICTTSIAAIPQQRQLINAAIAAGVRRFILNEFANPLTYGGLPDLQHARVAKLEVLRYAREQAAEYSSFSWTGLATGHFLDYAMLRIPAFGFNMPLRKARIVDNGLEAFSATTVPDIAVAVIGVLKHPEETASKSLVIRSTEATQMEILKAFEAQTGVKWEREDVRAVDLLASGREKMQKGERGGMLDFVVAQLLEKGSGRAEGHWEDNANVLLGVKQRSANEIVREVLASLGSEE</sequence>
<reference evidence="4" key="1">
    <citation type="submission" date="2023-07" db="EMBL/GenBank/DDBJ databases">
        <title>Black Yeasts Isolated from many extreme environments.</title>
        <authorList>
            <person name="Coleine C."/>
            <person name="Stajich J.E."/>
            <person name="Selbmann L."/>
        </authorList>
    </citation>
    <scope>NUCLEOTIDE SEQUENCE</scope>
    <source>
        <strain evidence="4">CCFEE 5485</strain>
    </source>
</reference>
<dbReference type="InterPro" id="IPR036291">
    <property type="entry name" value="NAD(P)-bd_dom_sf"/>
</dbReference>
<dbReference type="CDD" id="cd05259">
    <property type="entry name" value="PCBER_SDR_a"/>
    <property type="match status" value="1"/>
</dbReference>
<evidence type="ECO:0000313" key="4">
    <source>
        <dbReference type="EMBL" id="KAK3670202.1"/>
    </source>
</evidence>
<dbReference type="PANTHER" id="PTHR47706">
    <property type="entry name" value="NMRA-LIKE FAMILY PROTEIN"/>
    <property type="match status" value="1"/>
</dbReference>
<dbReference type="Pfam" id="PF05368">
    <property type="entry name" value="NmrA"/>
    <property type="match status" value="1"/>
</dbReference>
<organism evidence="4 5">
    <name type="scientific">Recurvomyces mirabilis</name>
    <dbReference type="NCBI Taxonomy" id="574656"/>
    <lineage>
        <taxon>Eukaryota</taxon>
        <taxon>Fungi</taxon>
        <taxon>Dikarya</taxon>
        <taxon>Ascomycota</taxon>
        <taxon>Pezizomycotina</taxon>
        <taxon>Dothideomycetes</taxon>
        <taxon>Dothideomycetidae</taxon>
        <taxon>Mycosphaerellales</taxon>
        <taxon>Teratosphaeriaceae</taxon>
        <taxon>Recurvomyces</taxon>
    </lineage>
</organism>
<dbReference type="AlphaFoldDB" id="A0AAE0TN51"/>
<evidence type="ECO:0000256" key="1">
    <source>
        <dbReference type="ARBA" id="ARBA00022857"/>
    </source>
</evidence>
<name>A0AAE0TN51_9PEZI</name>
<evidence type="ECO:0000256" key="2">
    <source>
        <dbReference type="ARBA" id="ARBA00023002"/>
    </source>
</evidence>
<dbReference type="Gene3D" id="3.40.50.720">
    <property type="entry name" value="NAD(P)-binding Rossmann-like Domain"/>
    <property type="match status" value="1"/>
</dbReference>
<dbReference type="InterPro" id="IPR008030">
    <property type="entry name" value="NmrA-like"/>
</dbReference>
<dbReference type="PANTHER" id="PTHR47706:SF9">
    <property type="entry name" value="NMRA-LIKE DOMAIN-CONTAINING PROTEIN-RELATED"/>
    <property type="match status" value="1"/>
</dbReference>
<accession>A0AAE0TN51</accession>
<gene>
    <name evidence="4" type="ORF">LTR78_009958</name>
</gene>